<dbReference type="EMBL" id="CP000482">
    <property type="protein sequence ID" value="ABL00199.1"/>
    <property type="molecule type" value="Genomic_DNA"/>
</dbReference>
<feature type="binding site" evidence="5 7">
    <location>
        <position position="372"/>
    </location>
    <ligand>
        <name>substrate</name>
    </ligand>
</feature>
<keyword evidence="10" id="KW-1185">Reference proteome</keyword>
<evidence type="ECO:0000313" key="10">
    <source>
        <dbReference type="Proteomes" id="UP000006732"/>
    </source>
</evidence>
<dbReference type="Proteomes" id="UP000006732">
    <property type="component" value="Chromosome"/>
</dbReference>
<dbReference type="EC" id="5.1.1.1" evidence="5"/>
<dbReference type="KEGG" id="ppd:Ppro_2594"/>
<feature type="modified residue" description="N6-(pyridoxal phosphate)lysine" evidence="5 6">
    <location>
        <position position="94"/>
    </location>
</feature>
<dbReference type="PANTHER" id="PTHR30511">
    <property type="entry name" value="ALANINE RACEMASE"/>
    <property type="match status" value="1"/>
</dbReference>
<dbReference type="GO" id="GO:0008784">
    <property type="term" value="F:alanine racemase activity"/>
    <property type="evidence" value="ECO:0007669"/>
    <property type="project" value="UniProtKB-UniRule"/>
</dbReference>
<feature type="active site" description="Proton acceptor; specific for D-alanine" evidence="5">
    <location>
        <position position="94"/>
    </location>
</feature>
<dbReference type="InterPro" id="IPR001608">
    <property type="entry name" value="Ala_racemase_N"/>
</dbReference>
<gene>
    <name evidence="9" type="ordered locus">Ppro_2594</name>
</gene>
<dbReference type="OrthoDB" id="9813814at2"/>
<dbReference type="eggNOG" id="COG0787">
    <property type="taxonomic scope" value="Bacteria"/>
</dbReference>
<comment type="function">
    <text evidence="5">Catalyzes the interconversion of L-alanine and D-alanine. May also act on other amino acids.</text>
</comment>
<dbReference type="AlphaFoldDB" id="A1AS78"/>
<evidence type="ECO:0000313" key="9">
    <source>
        <dbReference type="EMBL" id="ABL00199.1"/>
    </source>
</evidence>
<accession>A1AS78</accession>
<dbReference type="PROSITE" id="PS00395">
    <property type="entry name" value="ALANINE_RACEMASE"/>
    <property type="match status" value="1"/>
</dbReference>
<evidence type="ECO:0000256" key="4">
    <source>
        <dbReference type="ARBA" id="ARBA00023235"/>
    </source>
</evidence>
<dbReference type="InterPro" id="IPR009006">
    <property type="entry name" value="Ala_racemase/Decarboxylase_C"/>
</dbReference>
<dbReference type="Gene3D" id="3.20.20.10">
    <property type="entry name" value="Alanine racemase"/>
    <property type="match status" value="1"/>
</dbReference>
<dbReference type="InterPro" id="IPR000821">
    <property type="entry name" value="Ala_racemase"/>
</dbReference>
<evidence type="ECO:0000256" key="2">
    <source>
        <dbReference type="ARBA" id="ARBA00001933"/>
    </source>
</evidence>
<dbReference type="GO" id="GO:0030632">
    <property type="term" value="P:D-alanine biosynthetic process"/>
    <property type="evidence" value="ECO:0007669"/>
    <property type="project" value="UniProtKB-UniRule"/>
</dbReference>
<feature type="active site" description="Proton acceptor; specific for L-alanine" evidence="5">
    <location>
        <position position="324"/>
    </location>
</feature>
<protein>
    <recommendedName>
        <fullName evidence="5">Alanine racemase</fullName>
        <ecNumber evidence="5">5.1.1.1</ecNumber>
    </recommendedName>
</protein>
<evidence type="ECO:0000256" key="5">
    <source>
        <dbReference type="HAMAP-Rule" id="MF_01201"/>
    </source>
</evidence>
<dbReference type="CDD" id="cd00430">
    <property type="entry name" value="PLPDE_III_AR"/>
    <property type="match status" value="1"/>
</dbReference>
<comment type="similarity">
    <text evidence="5">Belongs to the alanine racemase family.</text>
</comment>
<evidence type="ECO:0000256" key="3">
    <source>
        <dbReference type="ARBA" id="ARBA00022898"/>
    </source>
</evidence>
<dbReference type="NCBIfam" id="TIGR00492">
    <property type="entry name" value="alr"/>
    <property type="match status" value="1"/>
</dbReference>
<keyword evidence="3 5" id="KW-0663">Pyridoxal phosphate</keyword>
<evidence type="ECO:0000259" key="8">
    <source>
        <dbReference type="SMART" id="SM01005"/>
    </source>
</evidence>
<feature type="domain" description="Alanine racemase C-terminal" evidence="8">
    <location>
        <begin position="303"/>
        <end position="432"/>
    </location>
</feature>
<sequence>MVERGGRGGASNSQESLAFPIPDHLSPFPLFPFTAAKRHANKRNWIYLPVVRSFALLYDSRPTFAEIDLSALRHNFQLIRSSVSPQAELLAVVKADAYGHGFMDISRELERLGVNAFGVAFLAEAIQLRKAGIDRPILLLGGVYPGQERKCIGYNISTIVFNLEQARALDRAAAKLFRKAQLHLKVDTGMGRLGIPYAEVPSFLRELAALPHISLEGVVSHFASADELNESGRYFSRLQAERFAWALAETRSAGFAPRYVHIANSAAGLLRDIPGCNLVRPGIALYGALPSPDFQGQLDLRPVMRLKSRIAMLKWVEPGTPISYGRRFTTGGRTLIASVPVGYADGYVRALTNRGEALVRGERARVAGTVCMDWIMLDVTGVKGVSVGDPVVLMGPDDSGNCIHAEELAEAAGTIPYEIFCGISKRVPRVYLS</sequence>
<dbReference type="STRING" id="338966.Ppro_2594"/>
<evidence type="ECO:0000256" key="7">
    <source>
        <dbReference type="PIRSR" id="PIRSR600821-52"/>
    </source>
</evidence>
<evidence type="ECO:0000256" key="6">
    <source>
        <dbReference type="PIRSR" id="PIRSR600821-50"/>
    </source>
</evidence>
<dbReference type="Pfam" id="PF00842">
    <property type="entry name" value="Ala_racemase_C"/>
    <property type="match status" value="1"/>
</dbReference>
<feature type="binding site" evidence="5 7">
    <location>
        <position position="192"/>
    </location>
    <ligand>
        <name>substrate</name>
    </ligand>
</feature>
<evidence type="ECO:0000256" key="1">
    <source>
        <dbReference type="ARBA" id="ARBA00000316"/>
    </source>
</evidence>
<dbReference type="Pfam" id="PF01168">
    <property type="entry name" value="Ala_racemase_N"/>
    <property type="match status" value="1"/>
</dbReference>
<dbReference type="GO" id="GO:0005829">
    <property type="term" value="C:cytosol"/>
    <property type="evidence" value="ECO:0007669"/>
    <property type="project" value="TreeGrafter"/>
</dbReference>
<dbReference type="HOGENOM" id="CLU_028393_2_2_7"/>
<dbReference type="InterPro" id="IPR029066">
    <property type="entry name" value="PLP-binding_barrel"/>
</dbReference>
<dbReference type="PRINTS" id="PR00992">
    <property type="entry name" value="ALARACEMASE"/>
</dbReference>
<dbReference type="SMART" id="SM01005">
    <property type="entry name" value="Ala_racemase_C"/>
    <property type="match status" value="1"/>
</dbReference>
<dbReference type="SUPFAM" id="SSF51419">
    <property type="entry name" value="PLP-binding barrel"/>
    <property type="match status" value="1"/>
</dbReference>
<dbReference type="InterPro" id="IPR020622">
    <property type="entry name" value="Ala_racemase_pyridoxalP-BS"/>
</dbReference>
<dbReference type="GO" id="GO:0030170">
    <property type="term" value="F:pyridoxal phosphate binding"/>
    <property type="evidence" value="ECO:0007669"/>
    <property type="project" value="UniProtKB-UniRule"/>
</dbReference>
<proteinExistence type="inferred from homology"/>
<dbReference type="InterPro" id="IPR011079">
    <property type="entry name" value="Ala_racemase_C"/>
</dbReference>
<comment type="catalytic activity">
    <reaction evidence="1 5">
        <text>L-alanine = D-alanine</text>
        <dbReference type="Rhea" id="RHEA:20249"/>
        <dbReference type="ChEBI" id="CHEBI:57416"/>
        <dbReference type="ChEBI" id="CHEBI:57972"/>
        <dbReference type="EC" id="5.1.1.1"/>
    </reaction>
</comment>
<dbReference type="PANTHER" id="PTHR30511:SF0">
    <property type="entry name" value="ALANINE RACEMASE, CATABOLIC-RELATED"/>
    <property type="match status" value="1"/>
</dbReference>
<name>A1AS78_PELPD</name>
<dbReference type="HAMAP" id="MF_01201">
    <property type="entry name" value="Ala_racemase"/>
    <property type="match status" value="1"/>
</dbReference>
<dbReference type="Gene3D" id="2.40.37.10">
    <property type="entry name" value="Lyase, Ornithine Decarboxylase, Chain A, domain 1"/>
    <property type="match status" value="1"/>
</dbReference>
<keyword evidence="4 5" id="KW-0413">Isomerase</keyword>
<reference evidence="9 10" key="1">
    <citation type="submission" date="2006-10" db="EMBL/GenBank/DDBJ databases">
        <title>Complete sequence of chromosome of Pelobacter propionicus DSM 2379.</title>
        <authorList>
            <consortium name="US DOE Joint Genome Institute"/>
            <person name="Copeland A."/>
            <person name="Lucas S."/>
            <person name="Lapidus A."/>
            <person name="Barry K."/>
            <person name="Detter J.C."/>
            <person name="Glavina del Rio T."/>
            <person name="Hammon N."/>
            <person name="Israni S."/>
            <person name="Dalin E."/>
            <person name="Tice H."/>
            <person name="Pitluck S."/>
            <person name="Saunders E."/>
            <person name="Brettin T."/>
            <person name="Bruce D."/>
            <person name="Han C."/>
            <person name="Tapia R."/>
            <person name="Schmutz J."/>
            <person name="Larimer F."/>
            <person name="Land M."/>
            <person name="Hauser L."/>
            <person name="Kyrpides N."/>
            <person name="Kim E."/>
            <person name="Lovley D."/>
            <person name="Richardson P."/>
        </authorList>
    </citation>
    <scope>NUCLEOTIDE SEQUENCE [LARGE SCALE GENOMIC DNA]</scope>
    <source>
        <strain evidence="10">DSM 2379 / NBRC 103807 / OttBd1</strain>
    </source>
</reference>
<dbReference type="UniPathway" id="UPA00042">
    <property type="reaction ID" value="UER00497"/>
</dbReference>
<comment type="pathway">
    <text evidence="5">Amino-acid biosynthesis; D-alanine biosynthesis; D-alanine from L-alanine: step 1/1.</text>
</comment>
<comment type="cofactor">
    <cofactor evidence="2 5 6">
        <name>pyridoxal 5'-phosphate</name>
        <dbReference type="ChEBI" id="CHEBI:597326"/>
    </cofactor>
</comment>
<dbReference type="FunFam" id="3.20.20.10:FF:000002">
    <property type="entry name" value="Alanine racemase"/>
    <property type="match status" value="1"/>
</dbReference>
<organism evidence="9 10">
    <name type="scientific">Pelobacter propionicus (strain DSM 2379 / NBRC 103807 / OttBd1)</name>
    <dbReference type="NCBI Taxonomy" id="338966"/>
    <lineage>
        <taxon>Bacteria</taxon>
        <taxon>Pseudomonadati</taxon>
        <taxon>Thermodesulfobacteriota</taxon>
        <taxon>Desulfuromonadia</taxon>
        <taxon>Desulfuromonadales</taxon>
        <taxon>Desulfuromonadaceae</taxon>
        <taxon>Pelobacter</taxon>
    </lineage>
</organism>
<dbReference type="SUPFAM" id="SSF50621">
    <property type="entry name" value="Alanine racemase C-terminal domain-like"/>
    <property type="match status" value="1"/>
</dbReference>